<keyword evidence="1" id="KW-0732">Signal</keyword>
<reference evidence="2 3" key="1">
    <citation type="submission" date="2023-11" db="EMBL/GenBank/DDBJ databases">
        <title>Halocaridina rubra genome assembly.</title>
        <authorList>
            <person name="Smith C."/>
        </authorList>
    </citation>
    <scope>NUCLEOTIDE SEQUENCE [LARGE SCALE GENOMIC DNA]</scope>
    <source>
        <strain evidence="2">EP-1</strain>
        <tissue evidence="2">Whole</tissue>
    </source>
</reference>
<name>A0AAN8WSG9_HALRR</name>
<protein>
    <submittedName>
        <fullName evidence="2">Uncharacterized protein</fullName>
    </submittedName>
</protein>
<dbReference type="Proteomes" id="UP001381693">
    <property type="component" value="Unassembled WGS sequence"/>
</dbReference>
<feature type="signal peptide" evidence="1">
    <location>
        <begin position="1"/>
        <end position="25"/>
    </location>
</feature>
<feature type="chain" id="PRO_5042832614" evidence="1">
    <location>
        <begin position="26"/>
        <end position="113"/>
    </location>
</feature>
<gene>
    <name evidence="2" type="ORF">SK128_002852</name>
</gene>
<sequence>MFWQRYALQTFISMGLLDLLVVSETYPMSYGDGMHFKSHLLYQRHRPAVSARKINESNEFHGRHHLRSEQRAALVAVGTYEKSQHSAGYTAESYLEWYLKTLDKTTDVKRKTT</sequence>
<organism evidence="2 3">
    <name type="scientific">Halocaridina rubra</name>
    <name type="common">Hawaiian red shrimp</name>
    <dbReference type="NCBI Taxonomy" id="373956"/>
    <lineage>
        <taxon>Eukaryota</taxon>
        <taxon>Metazoa</taxon>
        <taxon>Ecdysozoa</taxon>
        <taxon>Arthropoda</taxon>
        <taxon>Crustacea</taxon>
        <taxon>Multicrustacea</taxon>
        <taxon>Malacostraca</taxon>
        <taxon>Eumalacostraca</taxon>
        <taxon>Eucarida</taxon>
        <taxon>Decapoda</taxon>
        <taxon>Pleocyemata</taxon>
        <taxon>Caridea</taxon>
        <taxon>Atyoidea</taxon>
        <taxon>Atyidae</taxon>
        <taxon>Halocaridina</taxon>
    </lineage>
</organism>
<evidence type="ECO:0000256" key="1">
    <source>
        <dbReference type="SAM" id="SignalP"/>
    </source>
</evidence>
<evidence type="ECO:0000313" key="2">
    <source>
        <dbReference type="EMBL" id="KAK7067533.1"/>
    </source>
</evidence>
<evidence type="ECO:0000313" key="3">
    <source>
        <dbReference type="Proteomes" id="UP001381693"/>
    </source>
</evidence>
<dbReference type="EMBL" id="JAXCGZ010018108">
    <property type="protein sequence ID" value="KAK7067533.1"/>
    <property type="molecule type" value="Genomic_DNA"/>
</dbReference>
<accession>A0AAN8WSG9</accession>
<proteinExistence type="predicted"/>
<comment type="caution">
    <text evidence="2">The sequence shown here is derived from an EMBL/GenBank/DDBJ whole genome shotgun (WGS) entry which is preliminary data.</text>
</comment>
<dbReference type="AlphaFoldDB" id="A0AAN8WSG9"/>
<keyword evidence="3" id="KW-1185">Reference proteome</keyword>